<dbReference type="EMBL" id="CAXLJM020000164">
    <property type="protein sequence ID" value="CAL8146072.1"/>
    <property type="molecule type" value="Genomic_DNA"/>
</dbReference>
<organism evidence="1 2">
    <name type="scientific">Orchesella dallaii</name>
    <dbReference type="NCBI Taxonomy" id="48710"/>
    <lineage>
        <taxon>Eukaryota</taxon>
        <taxon>Metazoa</taxon>
        <taxon>Ecdysozoa</taxon>
        <taxon>Arthropoda</taxon>
        <taxon>Hexapoda</taxon>
        <taxon>Collembola</taxon>
        <taxon>Entomobryomorpha</taxon>
        <taxon>Entomobryoidea</taxon>
        <taxon>Orchesellidae</taxon>
        <taxon>Orchesellinae</taxon>
        <taxon>Orchesella</taxon>
    </lineage>
</organism>
<evidence type="ECO:0000313" key="1">
    <source>
        <dbReference type="EMBL" id="CAL8146072.1"/>
    </source>
</evidence>
<gene>
    <name evidence="1" type="ORF">ODALV1_LOCUS30694</name>
</gene>
<accession>A0ABP1S7U2</accession>
<comment type="caution">
    <text evidence="1">The sequence shown here is derived from an EMBL/GenBank/DDBJ whole genome shotgun (WGS) entry which is preliminary data.</text>
</comment>
<protein>
    <submittedName>
        <fullName evidence="1">Uncharacterized protein</fullName>
    </submittedName>
</protein>
<proteinExistence type="predicted"/>
<keyword evidence="2" id="KW-1185">Reference proteome</keyword>
<evidence type="ECO:0000313" key="2">
    <source>
        <dbReference type="Proteomes" id="UP001642540"/>
    </source>
</evidence>
<name>A0ABP1S7U2_9HEXA</name>
<sequence length="209" mass="24424">MQVSGKRTSTNELVIKTADTEKSIVTDTDQIPNDYRNKIIISRIDFDWAKREQEMRAEKLVRTIVQEPPPIEHAILAMQPFIEPILPKEMESIPSDSQQEVSLEPEPKPQQPHRLPCFLCWEFGHVKQFCQFFRAPLTDEMKAVFQGNKLRHKNDPANAEYWHKQWLQKSCKKIVKKVNKMDTAHQDLILYQIHQGRVHKNRSSSRGGI</sequence>
<reference evidence="1 2" key="1">
    <citation type="submission" date="2024-08" db="EMBL/GenBank/DDBJ databases">
        <authorList>
            <person name="Cucini C."/>
            <person name="Frati F."/>
        </authorList>
    </citation>
    <scope>NUCLEOTIDE SEQUENCE [LARGE SCALE GENOMIC DNA]</scope>
</reference>
<dbReference type="Proteomes" id="UP001642540">
    <property type="component" value="Unassembled WGS sequence"/>
</dbReference>